<feature type="compositionally biased region" description="Basic residues" evidence="1">
    <location>
        <begin position="960"/>
        <end position="977"/>
    </location>
</feature>
<accession>A0AAE8MVG3</accession>
<dbReference type="Proteomes" id="UP001187682">
    <property type="component" value="Unassembled WGS sequence"/>
</dbReference>
<feature type="compositionally biased region" description="Acidic residues" evidence="1">
    <location>
        <begin position="858"/>
        <end position="871"/>
    </location>
</feature>
<feature type="compositionally biased region" description="Polar residues" evidence="1">
    <location>
        <begin position="188"/>
        <end position="207"/>
    </location>
</feature>
<feature type="region of interest" description="Disordered" evidence="1">
    <location>
        <begin position="845"/>
        <end position="977"/>
    </location>
</feature>
<keyword evidence="3" id="KW-1185">Reference proteome</keyword>
<name>A0AAE8MVG3_9PEZI</name>
<organism evidence="2 3">
    <name type="scientific">Cephalotrichum gorgonifer</name>
    <dbReference type="NCBI Taxonomy" id="2041049"/>
    <lineage>
        <taxon>Eukaryota</taxon>
        <taxon>Fungi</taxon>
        <taxon>Dikarya</taxon>
        <taxon>Ascomycota</taxon>
        <taxon>Pezizomycotina</taxon>
        <taxon>Sordariomycetes</taxon>
        <taxon>Hypocreomycetidae</taxon>
        <taxon>Microascales</taxon>
        <taxon>Microascaceae</taxon>
        <taxon>Cephalotrichum</taxon>
    </lineage>
</organism>
<feature type="compositionally biased region" description="Basic and acidic residues" evidence="1">
    <location>
        <begin position="177"/>
        <end position="187"/>
    </location>
</feature>
<feature type="region of interest" description="Disordered" evidence="1">
    <location>
        <begin position="56"/>
        <end position="81"/>
    </location>
</feature>
<feature type="region of interest" description="Disordered" evidence="1">
    <location>
        <begin position="118"/>
        <end position="137"/>
    </location>
</feature>
<evidence type="ECO:0000313" key="2">
    <source>
        <dbReference type="EMBL" id="SPO01087.1"/>
    </source>
</evidence>
<evidence type="ECO:0000313" key="3">
    <source>
        <dbReference type="Proteomes" id="UP001187682"/>
    </source>
</evidence>
<feature type="compositionally biased region" description="Polar residues" evidence="1">
    <location>
        <begin position="126"/>
        <end position="137"/>
    </location>
</feature>
<sequence>MSSGLAISDFFNVNWEELEVAPEDLDFSLGNDGFYPALNFDDGAPAAKLPSLVTDPAARAESGSGSGREAEAETTGTQDKKSDFFAADVPDFVPVFDIFPQAQVERVGIPGQVYPKSPANNANANTGQATSRASSSHKVGEIAFDSALGIVDEASADSTFTDLLNELFKENTANRGPRQDVSKEKVSNTKGPSASLPNTTTQPQSKQDIGAGLDPRLLTQPRNPTYAVIQGSITQPPLARGKTQPQFGPDLAAIYGSSLREQPLNPVDAVAQGTTIQALPPSANTQPQFGPDLATTFGSYLFEQPFNPTNFIDQGSGQTSSTLPTGATASLPQFGFKPIADLDSSLLNQPFNLTEAMLQGSTETHSAMPAHATPQPQYDPNSAVNFGAGSFLNLPTNPTGVLTQGLAVDPRLVIPYGMPMVQPAPKDLGLINPGILAQWGTSQPANPAAKAQAQPMTTARNRGVGEKTLPLQMDPGLVEPATLAPRGTLRLVNPQTAARTNPTIEAVNQALAKTPWPPQVRRLAPATPGWMPANPTAPAAPTAGPTAAAPWHPTPAPVAPFPCRSAGYAQTVGPNPERRRKMLVHKRGRRKVNASDVYLPLDSIPESWGPPQRPKLFSYTEDGEWDPYLHLDKIDILWYITNARRLAKRPLTIWIQNLPPQHNYRYPHDLSSKCRWSECPAGNNSILKGFYRVAFDERPHQSGSTTDPFHNAGYMHLHCFEKIFDAFELVNYGLLTIDDRVFPYEDRNPMAVVKDDDLELAKTFTSWREEQQILYEEFEKARKVGNVMGRIIPREQKLWYVLTKRALEIEGRGRAKARLDRWGNSFDKHVGDLDKHMMLGVRSRARNKATKKRVAAEIADDDESSDEEEEGLIIKRPRGGGDAGNRQPTPALSHITVDSSEDESPARRGARQVHAPAADSPGGAEWLNRRKRKQTATEQEDGEYVDAGFKMPWDADLRGTRRSSFRPREKVRRCASL</sequence>
<dbReference type="EMBL" id="ONZQ02000004">
    <property type="protein sequence ID" value="SPO01087.1"/>
    <property type="molecule type" value="Genomic_DNA"/>
</dbReference>
<evidence type="ECO:0000256" key="1">
    <source>
        <dbReference type="SAM" id="MobiDB-lite"/>
    </source>
</evidence>
<feature type="region of interest" description="Disordered" evidence="1">
    <location>
        <begin position="171"/>
        <end position="219"/>
    </location>
</feature>
<protein>
    <submittedName>
        <fullName evidence="2">Uncharacterized protein</fullName>
    </submittedName>
</protein>
<reference evidence="2" key="1">
    <citation type="submission" date="2018-03" db="EMBL/GenBank/DDBJ databases">
        <authorList>
            <person name="Guldener U."/>
        </authorList>
    </citation>
    <scope>NUCLEOTIDE SEQUENCE</scope>
</reference>
<comment type="caution">
    <text evidence="2">The sequence shown here is derived from an EMBL/GenBank/DDBJ whole genome shotgun (WGS) entry which is preliminary data.</text>
</comment>
<proteinExistence type="predicted"/>
<gene>
    <name evidence="2" type="ORF">DNG_03834</name>
</gene>
<dbReference type="AlphaFoldDB" id="A0AAE8MVG3"/>